<evidence type="ECO:0000259" key="5">
    <source>
        <dbReference type="Pfam" id="PF03865"/>
    </source>
</evidence>
<keyword evidence="2" id="KW-0812">Transmembrane</keyword>
<geneLocation type="plasmid" evidence="8 9">
    <name>unnamed1</name>
</geneLocation>
<feature type="domain" description="ShlB POTRA" evidence="7">
    <location>
        <begin position="160"/>
        <end position="197"/>
    </location>
</feature>
<protein>
    <submittedName>
        <fullName evidence="8">Peptide ABC transporter permease</fullName>
    </submittedName>
</protein>
<dbReference type="PIRSF" id="PIRSF029745">
    <property type="entry name" value="FhaC"/>
    <property type="match status" value="1"/>
</dbReference>
<evidence type="ECO:0000259" key="7">
    <source>
        <dbReference type="Pfam" id="PF17287"/>
    </source>
</evidence>
<feature type="chain" id="PRO_5014798344" evidence="4">
    <location>
        <begin position="22"/>
        <end position="552"/>
    </location>
</feature>
<dbReference type="PANTHER" id="PTHR34597:SF3">
    <property type="entry name" value="OUTER MEMBRANE TRANSPORTER CDIB"/>
    <property type="match status" value="1"/>
</dbReference>
<keyword evidence="1" id="KW-0472">Membrane</keyword>
<evidence type="ECO:0000259" key="6">
    <source>
        <dbReference type="Pfam" id="PF08479"/>
    </source>
</evidence>
<keyword evidence="8" id="KW-0614">Plasmid</keyword>
<dbReference type="Pfam" id="PF17287">
    <property type="entry name" value="POTRA_3"/>
    <property type="match status" value="1"/>
</dbReference>
<dbReference type="InterPro" id="IPR013686">
    <property type="entry name" value="Polypept-transport_assoc_ShlB"/>
</dbReference>
<sequence length="552" mass="62295">MKSRIAFIITLSILSQTTSYAETVDLNSLVKTQQDIDRSNRQENKIIKKDVFSSQVKTQVDFLDFPVEKNCLTINTLIVENDFLNNSTIRKIKKSVAGKCLGAQGIEQLAIGLQDYYINSGYVTTRVDVPGQNLTTHQLKLVVMPGRIENIIISDDAIRPGILPFKAEDILNLRDIEQGLEVLQKAPNLKVKINIEPGHQNGYSNVVINADRTKNWNGKVWMNNWGDEATGKVLAGGAAYIYNLAHMNDTFYLSGTTNTERSSGGYKSVSAYYSVPWGYWDYEVFYSSSQSKQNIPLETWNYKYTGDSDYLSLKGNRTVYRDSNKKVALSAELIKRKVNYKLEDIELALQKRDMTNARFGINYKQNFNRALLDSTLSYQRFVPFLGGEKTPDMKSGDVSAQSHLYNLNANYTTLFNVKNFVAYYALSSGLQYSPDKLTLQDQFTLGDRWNVRGFENTQGLYGDKGFYAQNTFNLITGIKNIEWYAGVDYGEIWGETYPQGAYSGKKLLGATSGFKGNINTLAYDIALSTPLLYPDELNADKLNVNFTLSYQL</sequence>
<dbReference type="InterPro" id="IPR005565">
    <property type="entry name" value="Hemolysn_activator_HlyB_C"/>
</dbReference>
<dbReference type="Pfam" id="PF08479">
    <property type="entry name" value="POTRA_2"/>
    <property type="match status" value="1"/>
</dbReference>
<name>A0A2L1UXV9_9GAMM</name>
<gene>
    <name evidence="8" type="ORF">BV494_23145</name>
</gene>
<dbReference type="GO" id="GO:0098046">
    <property type="term" value="C:type V protein secretion system complex"/>
    <property type="evidence" value="ECO:0007669"/>
    <property type="project" value="TreeGrafter"/>
</dbReference>
<reference evidence="9" key="1">
    <citation type="submission" date="2017-01" db="EMBL/GenBank/DDBJ databases">
        <title>Genome sequence of Rouxiella sp. ERMR1:05.</title>
        <authorList>
            <person name="Kumar R."/>
            <person name="Singh D."/>
            <person name="Kumar S."/>
        </authorList>
    </citation>
    <scope>NUCLEOTIDE SEQUENCE [LARGE SCALE GENOMIC DNA]</scope>
    <source>
        <strain evidence="9">ERMR1:05</strain>
        <plasmid evidence="9">unnamed1</plasmid>
    </source>
</reference>
<evidence type="ECO:0000256" key="3">
    <source>
        <dbReference type="ARBA" id="ARBA00023237"/>
    </source>
</evidence>
<dbReference type="GO" id="GO:0046819">
    <property type="term" value="P:protein secretion by the type V secretion system"/>
    <property type="evidence" value="ECO:0007669"/>
    <property type="project" value="TreeGrafter"/>
</dbReference>
<evidence type="ECO:0000256" key="1">
    <source>
        <dbReference type="ARBA" id="ARBA00022452"/>
    </source>
</evidence>
<keyword evidence="3" id="KW-0998">Cell outer membrane</keyword>
<dbReference type="KEGG" id="rox:BV494_23145"/>
<evidence type="ECO:0000313" key="8">
    <source>
        <dbReference type="EMBL" id="AVF37793.1"/>
    </source>
</evidence>
<dbReference type="InterPro" id="IPR051544">
    <property type="entry name" value="TPS_OM_transporter"/>
</dbReference>
<dbReference type="InterPro" id="IPR027282">
    <property type="entry name" value="TPS"/>
</dbReference>
<dbReference type="OrthoDB" id="290122at2"/>
<dbReference type="PANTHER" id="PTHR34597">
    <property type="entry name" value="SLR1661 PROTEIN"/>
    <property type="match status" value="1"/>
</dbReference>
<evidence type="ECO:0000256" key="4">
    <source>
        <dbReference type="SAM" id="SignalP"/>
    </source>
</evidence>
<evidence type="ECO:0000256" key="2">
    <source>
        <dbReference type="ARBA" id="ARBA00022692"/>
    </source>
</evidence>
<feature type="domain" description="Haemolysin activator HlyB C-terminal" evidence="5">
    <location>
        <begin position="202"/>
        <end position="516"/>
    </location>
</feature>
<proteinExistence type="predicted"/>
<dbReference type="InterPro" id="IPR035251">
    <property type="entry name" value="ShlB_POTRA"/>
</dbReference>
<dbReference type="Proteomes" id="UP000239197">
    <property type="component" value="Plasmid unnamed1"/>
</dbReference>
<dbReference type="Gene3D" id="3.10.20.310">
    <property type="entry name" value="membrane protein fhac"/>
    <property type="match status" value="1"/>
</dbReference>
<feature type="domain" description="Polypeptide-transport-associated ShlB-type" evidence="6">
    <location>
        <begin position="81"/>
        <end position="146"/>
    </location>
</feature>
<dbReference type="RefSeq" id="WP_104925131.1">
    <property type="nucleotide sequence ID" value="NZ_CP019063.1"/>
</dbReference>
<keyword evidence="9" id="KW-1185">Reference proteome</keyword>
<dbReference type="AlphaFoldDB" id="A0A2L1UXV9"/>
<dbReference type="Pfam" id="PF03865">
    <property type="entry name" value="ShlB"/>
    <property type="match status" value="1"/>
</dbReference>
<keyword evidence="1" id="KW-1134">Transmembrane beta strand</keyword>
<dbReference type="EMBL" id="CP019063">
    <property type="protein sequence ID" value="AVF37793.1"/>
    <property type="molecule type" value="Genomic_DNA"/>
</dbReference>
<keyword evidence="4" id="KW-0732">Signal</keyword>
<feature type="signal peptide" evidence="4">
    <location>
        <begin position="1"/>
        <end position="21"/>
    </location>
</feature>
<dbReference type="Gene3D" id="2.40.160.50">
    <property type="entry name" value="membrane protein fhac: a member of the omp85/tpsb transporter family"/>
    <property type="match status" value="1"/>
</dbReference>
<accession>A0A2L1UXV9</accession>
<evidence type="ECO:0000313" key="9">
    <source>
        <dbReference type="Proteomes" id="UP000239197"/>
    </source>
</evidence>
<dbReference type="GO" id="GO:0008320">
    <property type="term" value="F:protein transmembrane transporter activity"/>
    <property type="evidence" value="ECO:0007669"/>
    <property type="project" value="TreeGrafter"/>
</dbReference>
<organism evidence="8 9">
    <name type="scientific">Rahnella sikkimica</name>
    <dbReference type="NCBI Taxonomy" id="1805933"/>
    <lineage>
        <taxon>Bacteria</taxon>
        <taxon>Pseudomonadati</taxon>
        <taxon>Pseudomonadota</taxon>
        <taxon>Gammaproteobacteria</taxon>
        <taxon>Enterobacterales</taxon>
        <taxon>Yersiniaceae</taxon>
        <taxon>Rahnella</taxon>
    </lineage>
</organism>